<organism evidence="2 3">
    <name type="scientific">Caenorhabditis nigoni</name>
    <dbReference type="NCBI Taxonomy" id="1611254"/>
    <lineage>
        <taxon>Eukaryota</taxon>
        <taxon>Metazoa</taxon>
        <taxon>Ecdysozoa</taxon>
        <taxon>Nematoda</taxon>
        <taxon>Chromadorea</taxon>
        <taxon>Rhabditida</taxon>
        <taxon>Rhabditina</taxon>
        <taxon>Rhabditomorpha</taxon>
        <taxon>Rhabditoidea</taxon>
        <taxon>Rhabditidae</taxon>
        <taxon>Peloderinae</taxon>
        <taxon>Caenorhabditis</taxon>
    </lineage>
</organism>
<evidence type="ECO:0000256" key="1">
    <source>
        <dbReference type="SAM" id="MobiDB-lite"/>
    </source>
</evidence>
<comment type="caution">
    <text evidence="2">The sequence shown here is derived from an EMBL/GenBank/DDBJ whole genome shotgun (WGS) entry which is preliminary data.</text>
</comment>
<accession>A0A2G5T3M4</accession>
<dbReference type="STRING" id="1611254.A0A2G5T3M4"/>
<evidence type="ECO:0000313" key="3">
    <source>
        <dbReference type="Proteomes" id="UP000230233"/>
    </source>
</evidence>
<dbReference type="EMBL" id="PDUG01000006">
    <property type="protein sequence ID" value="PIC21867.1"/>
    <property type="molecule type" value="Genomic_DNA"/>
</dbReference>
<proteinExistence type="predicted"/>
<feature type="region of interest" description="Disordered" evidence="1">
    <location>
        <begin position="103"/>
        <end position="165"/>
    </location>
</feature>
<sequence>MWEFLMDMEMKEKERGTILRCEPSISSEAANLITKKHYFAISSSVISMLDGKKLGSHRNHLKQRFSLIYLSYAETSIFLHPNFYAPPQTPSGLLELPGNGLQVDVSSSSTDPVNLDSISPTTAPEASELPGNQQNDLGANVMSSTAAPEVPTSMVPSSSTSNSASTVTAIDAPLAPDLVPSSATETSSSGLQEKNQEASGMIPPAPSVTHTTPATIQMHNLGDPRMNPKNFLLCYDFFSE</sequence>
<feature type="region of interest" description="Disordered" evidence="1">
    <location>
        <begin position="177"/>
        <end position="210"/>
    </location>
</feature>
<gene>
    <name evidence="2" type="primary">Cnig_chr_X.g26550</name>
    <name evidence="2" type="ORF">B9Z55_026550</name>
</gene>
<protein>
    <submittedName>
        <fullName evidence="2">Uncharacterized protein</fullName>
    </submittedName>
</protein>
<dbReference type="Proteomes" id="UP000230233">
    <property type="component" value="Chromosome X"/>
</dbReference>
<feature type="compositionally biased region" description="Polar residues" evidence="1">
    <location>
        <begin position="104"/>
        <end position="146"/>
    </location>
</feature>
<feature type="compositionally biased region" description="Low complexity" evidence="1">
    <location>
        <begin position="148"/>
        <end position="165"/>
    </location>
</feature>
<keyword evidence="3" id="KW-1185">Reference proteome</keyword>
<name>A0A2G5T3M4_9PELO</name>
<reference evidence="3" key="1">
    <citation type="submission" date="2017-10" db="EMBL/GenBank/DDBJ databases">
        <title>Rapid genome shrinkage in a self-fertile nematode reveals novel sperm competition proteins.</title>
        <authorList>
            <person name="Yin D."/>
            <person name="Schwarz E.M."/>
            <person name="Thomas C.G."/>
            <person name="Felde R.L."/>
            <person name="Korf I.F."/>
            <person name="Cutter A.D."/>
            <person name="Schartner C.M."/>
            <person name="Ralston E.J."/>
            <person name="Meyer B.J."/>
            <person name="Haag E.S."/>
        </authorList>
    </citation>
    <scope>NUCLEOTIDE SEQUENCE [LARGE SCALE GENOMIC DNA]</scope>
    <source>
        <strain evidence="3">JU1422</strain>
    </source>
</reference>
<feature type="compositionally biased region" description="Polar residues" evidence="1">
    <location>
        <begin position="181"/>
        <end position="193"/>
    </location>
</feature>
<dbReference type="AlphaFoldDB" id="A0A2G5T3M4"/>
<evidence type="ECO:0000313" key="2">
    <source>
        <dbReference type="EMBL" id="PIC21867.1"/>
    </source>
</evidence>